<protein>
    <submittedName>
        <fullName evidence="1">Rifampin ADP-ribosyl transferase</fullName>
    </submittedName>
</protein>
<dbReference type="AlphaFoldDB" id="A0A7C2H8X0"/>
<evidence type="ECO:0000313" key="1">
    <source>
        <dbReference type="EMBL" id="HGK23421.1"/>
    </source>
</evidence>
<name>A0A7C2H8X0_DICTH</name>
<reference evidence="1" key="1">
    <citation type="journal article" date="2020" name="mSystems">
        <title>Genome- and Community-Level Interaction Insights into Carbon Utilization and Element Cycling Functions of Hydrothermarchaeota in Hydrothermal Sediment.</title>
        <authorList>
            <person name="Zhou Z."/>
            <person name="Liu Y."/>
            <person name="Xu W."/>
            <person name="Pan J."/>
            <person name="Luo Z.H."/>
            <person name="Li M."/>
        </authorList>
    </citation>
    <scope>NUCLEOTIDE SEQUENCE [LARGE SCALE GENOMIC DNA]</scope>
    <source>
        <strain evidence="1">SpSt-70</strain>
    </source>
</reference>
<dbReference type="InterPro" id="IPR023093">
    <property type="entry name" value="ScpA-like_C"/>
</dbReference>
<keyword evidence="1" id="KW-0808">Transferase</keyword>
<dbReference type="OMA" id="LEAICYF"/>
<accession>A0A7C2H8X0</accession>
<dbReference type="GO" id="GO:0016740">
    <property type="term" value="F:transferase activity"/>
    <property type="evidence" value="ECO:0007669"/>
    <property type="project" value="UniProtKB-KW"/>
</dbReference>
<sequence>MIVNPFLTIKELLQKEIDISVFPLKDLVEQYSSLGEEKWKDLELTTSFLDVTVDLIEGKIRKVFNKEVDIEPKKVEEELYFYDDSWRNVAEYLREKEERSLLIFRRERKDEIELIPEKKLNIAEIYLLFLERKNSLILDLSYLEDDYEFDFEGKYKEILSKREGSFSELIKRKTILEAICYFLVLCDMSNKNEVILQQKEFLGDIYFKVKTYERDKANS</sequence>
<gene>
    <name evidence="1" type="ORF">ENU78_03055</name>
</gene>
<organism evidence="1">
    <name type="scientific">Dictyoglomus thermophilum</name>
    <dbReference type="NCBI Taxonomy" id="14"/>
    <lineage>
        <taxon>Bacteria</taxon>
        <taxon>Pseudomonadati</taxon>
        <taxon>Dictyoglomota</taxon>
        <taxon>Dictyoglomia</taxon>
        <taxon>Dictyoglomales</taxon>
        <taxon>Dictyoglomaceae</taxon>
        <taxon>Dictyoglomus</taxon>
    </lineage>
</organism>
<proteinExistence type="predicted"/>
<dbReference type="RefSeq" id="WP_012546888.1">
    <property type="nucleotide sequence ID" value="NZ_VTFL01000004.1"/>
</dbReference>
<comment type="caution">
    <text evidence="1">The sequence shown here is derived from an EMBL/GenBank/DDBJ whole genome shotgun (WGS) entry which is preliminary data.</text>
</comment>
<dbReference type="Gene3D" id="1.10.10.580">
    <property type="entry name" value="Structural maintenance of chromosome 1. Chain E"/>
    <property type="match status" value="1"/>
</dbReference>
<dbReference type="EMBL" id="DTDV01000007">
    <property type="protein sequence ID" value="HGK23421.1"/>
    <property type="molecule type" value="Genomic_DNA"/>
</dbReference>